<sequence>MHTPIVQKLVDHLNSDARFKHAFENSFTLAYATGLPEFEEFKIHSVHDYLVYIDTYVLEGWKTFNEFFAREFKPGKRPIAQPLNDRVIVNPADFSSVKLSVKEGDELRKGQEISYFQLGGSDIVMIFQKDAKVEFKQKRGCHYKVGEHVADSRA</sequence>
<dbReference type="PANTHER" id="PTHR10067:SF13">
    <property type="entry name" value="PHOSPHATIDYLSERINE DECARBOXYLASE"/>
    <property type="match status" value="1"/>
</dbReference>
<dbReference type="EMBL" id="KV426619">
    <property type="protein sequence ID" value="KZV79432.1"/>
    <property type="molecule type" value="Genomic_DNA"/>
</dbReference>
<dbReference type="GO" id="GO:0008654">
    <property type="term" value="P:phospholipid biosynthetic process"/>
    <property type="evidence" value="ECO:0007669"/>
    <property type="project" value="InterPro"/>
</dbReference>
<evidence type="ECO:0000313" key="3">
    <source>
        <dbReference type="EMBL" id="KZV79432.1"/>
    </source>
</evidence>
<protein>
    <submittedName>
        <fullName evidence="3">Uncharacterized protein</fullName>
    </submittedName>
</protein>
<dbReference type="InterPro" id="IPR003817">
    <property type="entry name" value="PS_Dcarbxylase"/>
</dbReference>
<dbReference type="InParanoid" id="A0A165AUU1"/>
<dbReference type="GO" id="GO:0004609">
    <property type="term" value="F:phosphatidylserine decarboxylase activity"/>
    <property type="evidence" value="ECO:0007669"/>
    <property type="project" value="InterPro"/>
</dbReference>
<keyword evidence="1" id="KW-0210">Decarboxylase</keyword>
<dbReference type="Pfam" id="PF02666">
    <property type="entry name" value="PS_Dcarbxylase"/>
    <property type="match status" value="1"/>
</dbReference>
<evidence type="ECO:0000256" key="2">
    <source>
        <dbReference type="ARBA" id="ARBA00023239"/>
    </source>
</evidence>
<keyword evidence="4" id="KW-1185">Reference proteome</keyword>
<name>A0A165AUU1_EXIGL</name>
<keyword evidence="2" id="KW-0456">Lyase</keyword>
<reference evidence="3 4" key="1">
    <citation type="journal article" date="2016" name="Mol. Biol. Evol.">
        <title>Comparative Genomics of Early-Diverging Mushroom-Forming Fungi Provides Insights into the Origins of Lignocellulose Decay Capabilities.</title>
        <authorList>
            <person name="Nagy L.G."/>
            <person name="Riley R."/>
            <person name="Tritt A."/>
            <person name="Adam C."/>
            <person name="Daum C."/>
            <person name="Floudas D."/>
            <person name="Sun H."/>
            <person name="Yadav J.S."/>
            <person name="Pangilinan J."/>
            <person name="Larsson K.H."/>
            <person name="Matsuura K."/>
            <person name="Barry K."/>
            <person name="Labutti K."/>
            <person name="Kuo R."/>
            <person name="Ohm R.A."/>
            <person name="Bhattacharya S.S."/>
            <person name="Shirouzu T."/>
            <person name="Yoshinaga Y."/>
            <person name="Martin F.M."/>
            <person name="Grigoriev I.V."/>
            <person name="Hibbett D.S."/>
        </authorList>
    </citation>
    <scope>NUCLEOTIDE SEQUENCE [LARGE SCALE GENOMIC DNA]</scope>
    <source>
        <strain evidence="3 4">HHB12029</strain>
    </source>
</reference>
<evidence type="ECO:0000256" key="1">
    <source>
        <dbReference type="ARBA" id="ARBA00022793"/>
    </source>
</evidence>
<evidence type="ECO:0000313" key="4">
    <source>
        <dbReference type="Proteomes" id="UP000077266"/>
    </source>
</evidence>
<proteinExistence type="predicted"/>
<dbReference type="STRING" id="1314781.A0A165AUU1"/>
<dbReference type="PANTHER" id="PTHR10067">
    <property type="entry name" value="PHOSPHATIDYLSERINE DECARBOXYLASE"/>
    <property type="match status" value="1"/>
</dbReference>
<organism evidence="3 4">
    <name type="scientific">Exidia glandulosa HHB12029</name>
    <dbReference type="NCBI Taxonomy" id="1314781"/>
    <lineage>
        <taxon>Eukaryota</taxon>
        <taxon>Fungi</taxon>
        <taxon>Dikarya</taxon>
        <taxon>Basidiomycota</taxon>
        <taxon>Agaricomycotina</taxon>
        <taxon>Agaricomycetes</taxon>
        <taxon>Auriculariales</taxon>
        <taxon>Exidiaceae</taxon>
        <taxon>Exidia</taxon>
    </lineage>
</organism>
<dbReference type="OrthoDB" id="5973539at2759"/>
<accession>A0A165AUU1</accession>
<dbReference type="AlphaFoldDB" id="A0A165AUU1"/>
<dbReference type="Proteomes" id="UP000077266">
    <property type="component" value="Unassembled WGS sequence"/>
</dbReference>
<gene>
    <name evidence="3" type="ORF">EXIGLDRAFT_782348</name>
</gene>